<dbReference type="Proteomes" id="UP001142374">
    <property type="component" value="Unassembled WGS sequence"/>
</dbReference>
<protein>
    <submittedName>
        <fullName evidence="7">Sigma-70 family RNA polymerase sigma factor</fullName>
    </submittedName>
</protein>
<proteinExistence type="inferred from homology"/>
<dbReference type="InterPro" id="IPR036388">
    <property type="entry name" value="WH-like_DNA-bd_sf"/>
</dbReference>
<evidence type="ECO:0000256" key="3">
    <source>
        <dbReference type="ARBA" id="ARBA00023082"/>
    </source>
</evidence>
<keyword evidence="8" id="KW-1185">Reference proteome</keyword>
<evidence type="ECO:0000256" key="4">
    <source>
        <dbReference type="ARBA" id="ARBA00023125"/>
    </source>
</evidence>
<dbReference type="InterPro" id="IPR013324">
    <property type="entry name" value="RNA_pol_sigma_r3/r4-like"/>
</dbReference>
<dbReference type="GO" id="GO:0006352">
    <property type="term" value="P:DNA-templated transcription initiation"/>
    <property type="evidence" value="ECO:0007669"/>
    <property type="project" value="InterPro"/>
</dbReference>
<dbReference type="Gene3D" id="1.10.1740.10">
    <property type="match status" value="1"/>
</dbReference>
<gene>
    <name evidence="7" type="ORF">NQU55_11965</name>
</gene>
<name>A0A9X2LFS2_9ACTN</name>
<dbReference type="InterPro" id="IPR013325">
    <property type="entry name" value="RNA_pol_sigma_r2"/>
</dbReference>
<sequence length="213" mass="23459">MAGGCRKHPRRPLHAIAFPGTYKGVERPGGGACVSPRGDHGAVPAELPAFAAFFTTEYPRVVHSLMRAGATYEEAEDAAQDAMQEFLRTSPGCKSPAGWVRTVAWHAYCKKAERNRRRLALESRSARLSGTVPPDRAEPDEHEQVLEILRGLPPRQGQVLALHLDGYSAQETAELLSVKASTVRSNLRHAITTLRSLLDNYEEQEGGPRVRKR</sequence>
<evidence type="ECO:0000259" key="6">
    <source>
        <dbReference type="Pfam" id="PF08281"/>
    </source>
</evidence>
<evidence type="ECO:0000256" key="2">
    <source>
        <dbReference type="ARBA" id="ARBA00023015"/>
    </source>
</evidence>
<keyword evidence="5" id="KW-0804">Transcription</keyword>
<dbReference type="GO" id="GO:0016987">
    <property type="term" value="F:sigma factor activity"/>
    <property type="evidence" value="ECO:0007669"/>
    <property type="project" value="UniProtKB-KW"/>
</dbReference>
<dbReference type="InterPro" id="IPR013249">
    <property type="entry name" value="RNA_pol_sigma70_r4_t2"/>
</dbReference>
<dbReference type="NCBIfam" id="TIGR02937">
    <property type="entry name" value="sigma70-ECF"/>
    <property type="match status" value="1"/>
</dbReference>
<dbReference type="PANTHER" id="PTHR43133">
    <property type="entry name" value="RNA POLYMERASE ECF-TYPE SIGMA FACTO"/>
    <property type="match status" value="1"/>
</dbReference>
<evidence type="ECO:0000313" key="8">
    <source>
        <dbReference type="Proteomes" id="UP001142374"/>
    </source>
</evidence>
<comment type="caution">
    <text evidence="7">The sequence shown here is derived from an EMBL/GenBank/DDBJ whole genome shotgun (WGS) entry which is preliminary data.</text>
</comment>
<dbReference type="SUPFAM" id="SSF88659">
    <property type="entry name" value="Sigma3 and sigma4 domains of RNA polymerase sigma factors"/>
    <property type="match status" value="1"/>
</dbReference>
<organism evidence="7 8">
    <name type="scientific">Streptomyces telluris</name>
    <dbReference type="NCBI Taxonomy" id="2720021"/>
    <lineage>
        <taxon>Bacteria</taxon>
        <taxon>Bacillati</taxon>
        <taxon>Actinomycetota</taxon>
        <taxon>Actinomycetes</taxon>
        <taxon>Kitasatosporales</taxon>
        <taxon>Streptomycetaceae</taxon>
        <taxon>Streptomyces</taxon>
    </lineage>
</organism>
<dbReference type="SUPFAM" id="SSF88946">
    <property type="entry name" value="Sigma2 domain of RNA polymerase sigma factors"/>
    <property type="match status" value="1"/>
</dbReference>
<evidence type="ECO:0000256" key="5">
    <source>
        <dbReference type="ARBA" id="ARBA00023163"/>
    </source>
</evidence>
<evidence type="ECO:0000256" key="1">
    <source>
        <dbReference type="ARBA" id="ARBA00010641"/>
    </source>
</evidence>
<dbReference type="AlphaFoldDB" id="A0A9X2LFS2"/>
<keyword evidence="4" id="KW-0238">DNA-binding</keyword>
<dbReference type="PANTHER" id="PTHR43133:SF50">
    <property type="entry name" value="ECF RNA POLYMERASE SIGMA FACTOR SIGM"/>
    <property type="match status" value="1"/>
</dbReference>
<dbReference type="EMBL" id="JANIID010000008">
    <property type="protein sequence ID" value="MCQ8770492.1"/>
    <property type="molecule type" value="Genomic_DNA"/>
</dbReference>
<dbReference type="Gene3D" id="1.10.10.10">
    <property type="entry name" value="Winged helix-like DNA-binding domain superfamily/Winged helix DNA-binding domain"/>
    <property type="match status" value="1"/>
</dbReference>
<dbReference type="InterPro" id="IPR039425">
    <property type="entry name" value="RNA_pol_sigma-70-like"/>
</dbReference>
<reference evidence="7" key="1">
    <citation type="submission" date="2022-06" db="EMBL/GenBank/DDBJ databases">
        <title>WGS of actinobacteria.</title>
        <authorList>
            <person name="Thawai C."/>
        </authorList>
    </citation>
    <scope>NUCLEOTIDE SEQUENCE</scope>
    <source>
        <strain evidence="7">AA8</strain>
    </source>
</reference>
<comment type="similarity">
    <text evidence="1">Belongs to the sigma-70 factor family. ECF subfamily.</text>
</comment>
<accession>A0A9X2LFS2</accession>
<evidence type="ECO:0000313" key="7">
    <source>
        <dbReference type="EMBL" id="MCQ8770492.1"/>
    </source>
</evidence>
<dbReference type="InterPro" id="IPR014284">
    <property type="entry name" value="RNA_pol_sigma-70_dom"/>
</dbReference>
<dbReference type="Pfam" id="PF08281">
    <property type="entry name" value="Sigma70_r4_2"/>
    <property type="match status" value="1"/>
</dbReference>
<feature type="domain" description="RNA polymerase sigma factor 70 region 4 type 2" evidence="6">
    <location>
        <begin position="143"/>
        <end position="192"/>
    </location>
</feature>
<keyword evidence="2" id="KW-0805">Transcription regulation</keyword>
<dbReference type="GO" id="GO:0003677">
    <property type="term" value="F:DNA binding"/>
    <property type="evidence" value="ECO:0007669"/>
    <property type="project" value="UniProtKB-KW"/>
</dbReference>
<keyword evidence="3" id="KW-0731">Sigma factor</keyword>